<dbReference type="GO" id="GO:0016285">
    <property type="term" value="F:alanyl aminopeptidase activity"/>
    <property type="evidence" value="ECO:0007669"/>
    <property type="project" value="UniProtKB-EC"/>
</dbReference>
<dbReference type="Pfam" id="PF01433">
    <property type="entry name" value="Peptidase_M1"/>
    <property type="match status" value="1"/>
</dbReference>
<sequence>MKQLLFILIFSSWFSVLAQQTSVIDFKRASVTISSVSVENKTVSGSVAYQFDVLKAVDSFYLDTKNTTFSKVVLNNKSVPYHITDNKIWIVNSMSPSKEHTLQFSFVSQPKKAMYFIDADDENNHQIWTQGQGQYTSHWLPSLDDTNDKIEFDLKITYKKDFTVIANGKLINKESNATHTTWYYDMQKPMSSYLVALAIGKYEKVEEISASGTPINYYYYPEDSAKVEPTYRYSKVMFDFLENEIGVAFPWQNYKQIPVKDFLYAGMENTGATIFSDAFMVDTIAFIDKNYVNVNAHELAHQWFGNLVTATQSKHHWLQEGFATYYALMAERYVFGEDYYFWKLHEYAQELLEQEQAGDATPLLDPKASSVTFYKKGAWVLEMLKNKVGDKAFNEAVQTYLKTYQFKNVETDDFLSIVEKTSNLSLSAFKKKWLESNILPINEMTSHLIKESESISTFLKYDCELDPDSCKKLLLTTQDHRLKSKIIPLLNGDVPSFLFFETDLKVRQAVAKSFTFVPLELKRQYETFLEDNSYITKEVALYTLWVNFPESRTGYLEQTANEVGLNDKNIRMLWLVLALNTEGINHLNKQKYYTELVNYTSPKYDFNVRQNAMSYLQSLNAFNEIALNHVFLATKHHNWRFKSMAKNLLKSLSEIEKYKSIITNLQKEKF</sequence>
<dbReference type="STRING" id="283786.SAMN04487990_10515"/>
<comment type="catalytic activity">
    <reaction evidence="1">
        <text>Release of an N-terminal amino acid, Xaa-|-Yaa- from a peptide, amide or arylamide. Xaa is preferably Ala, but may be most amino acids including Pro (slow action). When a terminal hydrophobic residue is followed by a prolyl residue, the two may be released as an intact Xaa-Pro dipeptide.</text>
        <dbReference type="EC" id="3.4.11.2"/>
    </reaction>
</comment>
<dbReference type="GO" id="GO:0042277">
    <property type="term" value="F:peptide binding"/>
    <property type="evidence" value="ECO:0007669"/>
    <property type="project" value="TreeGrafter"/>
</dbReference>
<dbReference type="PANTHER" id="PTHR11533">
    <property type="entry name" value="PROTEASE M1 ZINC METALLOPROTEASE"/>
    <property type="match status" value="1"/>
</dbReference>
<evidence type="ECO:0000259" key="13">
    <source>
        <dbReference type="Pfam" id="PF01433"/>
    </source>
</evidence>
<dbReference type="SUPFAM" id="SSF63737">
    <property type="entry name" value="Leukotriene A4 hydrolase N-terminal domain"/>
    <property type="match status" value="1"/>
</dbReference>
<keyword evidence="16" id="KW-1185">Reference proteome</keyword>
<evidence type="ECO:0000256" key="11">
    <source>
        <dbReference type="ARBA" id="ARBA00023049"/>
    </source>
</evidence>
<comment type="cofactor">
    <cofactor evidence="2">
        <name>Zn(2+)</name>
        <dbReference type="ChEBI" id="CHEBI:29105"/>
    </cofactor>
</comment>
<dbReference type="PRINTS" id="PR00756">
    <property type="entry name" value="ALADIPTASE"/>
</dbReference>
<evidence type="ECO:0000256" key="8">
    <source>
        <dbReference type="ARBA" id="ARBA00022723"/>
    </source>
</evidence>
<dbReference type="InterPro" id="IPR050344">
    <property type="entry name" value="Peptidase_M1_aminopeptidases"/>
</dbReference>
<evidence type="ECO:0000259" key="14">
    <source>
        <dbReference type="Pfam" id="PF17900"/>
    </source>
</evidence>
<dbReference type="InterPro" id="IPR027268">
    <property type="entry name" value="Peptidase_M4/M1_CTD_sf"/>
</dbReference>
<dbReference type="GO" id="GO:0070006">
    <property type="term" value="F:metalloaminopeptidase activity"/>
    <property type="evidence" value="ECO:0007669"/>
    <property type="project" value="TreeGrafter"/>
</dbReference>
<dbReference type="InterPro" id="IPR014782">
    <property type="entry name" value="Peptidase_M1_dom"/>
</dbReference>
<organism evidence="15 16">
    <name type="scientific">Bizionia paragorgiae</name>
    <dbReference type="NCBI Taxonomy" id="283786"/>
    <lineage>
        <taxon>Bacteria</taxon>
        <taxon>Pseudomonadati</taxon>
        <taxon>Bacteroidota</taxon>
        <taxon>Flavobacteriia</taxon>
        <taxon>Flavobacteriales</taxon>
        <taxon>Flavobacteriaceae</taxon>
        <taxon>Bizionia</taxon>
    </lineage>
</organism>
<keyword evidence="6 15" id="KW-0031">Aminopeptidase</keyword>
<dbReference type="AlphaFoldDB" id="A0A1H3XIK7"/>
<dbReference type="GO" id="GO:0005737">
    <property type="term" value="C:cytoplasm"/>
    <property type="evidence" value="ECO:0007669"/>
    <property type="project" value="TreeGrafter"/>
</dbReference>
<feature type="chain" id="PRO_5011518992" description="Aminopeptidase N" evidence="12">
    <location>
        <begin position="19"/>
        <end position="670"/>
    </location>
</feature>
<keyword evidence="9" id="KW-0378">Hydrolase</keyword>
<evidence type="ECO:0000313" key="16">
    <source>
        <dbReference type="Proteomes" id="UP000198846"/>
    </source>
</evidence>
<dbReference type="InterPro" id="IPR001930">
    <property type="entry name" value="Peptidase_M1"/>
</dbReference>
<evidence type="ECO:0000256" key="7">
    <source>
        <dbReference type="ARBA" id="ARBA00022670"/>
    </source>
</evidence>
<name>A0A1H3XIK7_BIZPA</name>
<reference evidence="15 16" key="1">
    <citation type="submission" date="2016-10" db="EMBL/GenBank/DDBJ databases">
        <authorList>
            <person name="de Groot N.N."/>
        </authorList>
    </citation>
    <scope>NUCLEOTIDE SEQUENCE [LARGE SCALE GENOMIC DNA]</scope>
    <source>
        <strain evidence="15 16">DSM 23842</strain>
    </source>
</reference>
<dbReference type="GO" id="GO:0006508">
    <property type="term" value="P:proteolysis"/>
    <property type="evidence" value="ECO:0007669"/>
    <property type="project" value="UniProtKB-KW"/>
</dbReference>
<keyword evidence="10" id="KW-0862">Zinc</keyword>
<dbReference type="Proteomes" id="UP000198846">
    <property type="component" value="Unassembled WGS sequence"/>
</dbReference>
<dbReference type="SUPFAM" id="SSF55486">
    <property type="entry name" value="Metalloproteases ('zincins'), catalytic domain"/>
    <property type="match status" value="1"/>
</dbReference>
<evidence type="ECO:0000256" key="4">
    <source>
        <dbReference type="ARBA" id="ARBA00012564"/>
    </source>
</evidence>
<keyword evidence="7" id="KW-0645">Protease</keyword>
<evidence type="ECO:0000256" key="6">
    <source>
        <dbReference type="ARBA" id="ARBA00022438"/>
    </source>
</evidence>
<dbReference type="GO" id="GO:0008270">
    <property type="term" value="F:zinc ion binding"/>
    <property type="evidence" value="ECO:0007669"/>
    <property type="project" value="InterPro"/>
</dbReference>
<evidence type="ECO:0000256" key="5">
    <source>
        <dbReference type="ARBA" id="ARBA00015611"/>
    </source>
</evidence>
<keyword evidence="11" id="KW-0482">Metalloprotease</keyword>
<evidence type="ECO:0000313" key="15">
    <source>
        <dbReference type="EMBL" id="SDZ98442.1"/>
    </source>
</evidence>
<comment type="similarity">
    <text evidence="3">Belongs to the peptidase M1 family.</text>
</comment>
<feature type="domain" description="Peptidase M1 membrane alanine aminopeptidase" evidence="13">
    <location>
        <begin position="235"/>
        <end position="433"/>
    </location>
</feature>
<keyword evidence="12" id="KW-0732">Signal</keyword>
<keyword evidence="8" id="KW-0479">Metal-binding</keyword>
<dbReference type="GO" id="GO:0016020">
    <property type="term" value="C:membrane"/>
    <property type="evidence" value="ECO:0007669"/>
    <property type="project" value="TreeGrafter"/>
</dbReference>
<evidence type="ECO:0000256" key="3">
    <source>
        <dbReference type="ARBA" id="ARBA00010136"/>
    </source>
</evidence>
<proteinExistence type="inferred from homology"/>
<evidence type="ECO:0000256" key="12">
    <source>
        <dbReference type="SAM" id="SignalP"/>
    </source>
</evidence>
<dbReference type="InterPro" id="IPR042097">
    <property type="entry name" value="Aminopeptidase_N-like_N_sf"/>
</dbReference>
<evidence type="ECO:0000256" key="1">
    <source>
        <dbReference type="ARBA" id="ARBA00000098"/>
    </source>
</evidence>
<dbReference type="GO" id="GO:0043171">
    <property type="term" value="P:peptide catabolic process"/>
    <property type="evidence" value="ECO:0007669"/>
    <property type="project" value="TreeGrafter"/>
</dbReference>
<dbReference type="OrthoDB" id="100605at2"/>
<gene>
    <name evidence="15" type="ORF">SAMN04487990_10515</name>
</gene>
<protein>
    <recommendedName>
        <fullName evidence="5">Aminopeptidase N</fullName>
        <ecNumber evidence="4">3.4.11.2</ecNumber>
    </recommendedName>
</protein>
<evidence type="ECO:0000256" key="2">
    <source>
        <dbReference type="ARBA" id="ARBA00001947"/>
    </source>
</evidence>
<dbReference type="RefSeq" id="WP_092132973.1">
    <property type="nucleotide sequence ID" value="NZ_FNQK01000005.1"/>
</dbReference>
<dbReference type="EMBL" id="FNQK01000005">
    <property type="protein sequence ID" value="SDZ98442.1"/>
    <property type="molecule type" value="Genomic_DNA"/>
</dbReference>
<evidence type="ECO:0000256" key="10">
    <source>
        <dbReference type="ARBA" id="ARBA00022833"/>
    </source>
</evidence>
<dbReference type="CDD" id="cd09603">
    <property type="entry name" value="M1_APN_like"/>
    <property type="match status" value="1"/>
</dbReference>
<dbReference type="Pfam" id="PF17900">
    <property type="entry name" value="Peptidase_M1_N"/>
    <property type="match status" value="1"/>
</dbReference>
<accession>A0A1H3XIK7</accession>
<dbReference type="PANTHER" id="PTHR11533:SF174">
    <property type="entry name" value="PUROMYCIN-SENSITIVE AMINOPEPTIDASE-RELATED"/>
    <property type="match status" value="1"/>
</dbReference>
<feature type="domain" description="Aminopeptidase N-like N-terminal" evidence="14">
    <location>
        <begin position="36"/>
        <end position="194"/>
    </location>
</feature>
<dbReference type="Gene3D" id="2.60.40.1730">
    <property type="entry name" value="tricorn interacting facor f3 domain"/>
    <property type="match status" value="1"/>
</dbReference>
<dbReference type="Gene3D" id="1.10.390.10">
    <property type="entry name" value="Neutral Protease Domain 2"/>
    <property type="match status" value="1"/>
</dbReference>
<dbReference type="GO" id="GO:0005615">
    <property type="term" value="C:extracellular space"/>
    <property type="evidence" value="ECO:0007669"/>
    <property type="project" value="TreeGrafter"/>
</dbReference>
<dbReference type="InterPro" id="IPR045357">
    <property type="entry name" value="Aminopeptidase_N-like_N"/>
</dbReference>
<feature type="signal peptide" evidence="12">
    <location>
        <begin position="1"/>
        <end position="18"/>
    </location>
</feature>
<dbReference type="EC" id="3.4.11.2" evidence="4"/>
<evidence type="ECO:0000256" key="9">
    <source>
        <dbReference type="ARBA" id="ARBA00022801"/>
    </source>
</evidence>